<proteinExistence type="predicted"/>
<dbReference type="RefSeq" id="WP_245576992.1">
    <property type="nucleotide sequence ID" value="NZ_JBIAZU010000004.1"/>
</dbReference>
<sequence>MVVGKGELRPERRAPATTRCGRSPANTSSMPWLRRERALDRRAWPQVDLPVAQGPRGALHRSHRDGRLHVDGRVIILAEPVRERLHAYLDLRQQRWPEAANAHLFLTKHTGRSTEECSKRWIWLTIGPDLSIAAIREDRILDEAHATGGDVRCLADLFGLSIQAGSRYTNVISYPDLGSTSRP</sequence>
<evidence type="ECO:0000313" key="3">
    <source>
        <dbReference type="Proteomes" id="UP001602245"/>
    </source>
</evidence>
<dbReference type="Proteomes" id="UP001602245">
    <property type="component" value="Unassembled WGS sequence"/>
</dbReference>
<reference evidence="2 3" key="1">
    <citation type="submission" date="2024-10" db="EMBL/GenBank/DDBJ databases">
        <title>The Natural Products Discovery Center: Release of the First 8490 Sequenced Strains for Exploring Actinobacteria Biosynthetic Diversity.</title>
        <authorList>
            <person name="Kalkreuter E."/>
            <person name="Kautsar S.A."/>
            <person name="Yang D."/>
            <person name="Bader C.D."/>
            <person name="Teijaro C.N."/>
            <person name="Fluegel L."/>
            <person name="Davis C.M."/>
            <person name="Simpson J.R."/>
            <person name="Lauterbach L."/>
            <person name="Steele A.D."/>
            <person name="Gui C."/>
            <person name="Meng S."/>
            <person name="Li G."/>
            <person name="Viehrig K."/>
            <person name="Ye F."/>
            <person name="Su P."/>
            <person name="Kiefer A.F."/>
            <person name="Nichols A."/>
            <person name="Cepeda A.J."/>
            <person name="Yan W."/>
            <person name="Fan B."/>
            <person name="Jiang Y."/>
            <person name="Adhikari A."/>
            <person name="Zheng C.-J."/>
            <person name="Schuster L."/>
            <person name="Cowan T.M."/>
            <person name="Smanski M.J."/>
            <person name="Chevrette M.G."/>
            <person name="De Carvalho L.P.S."/>
            <person name="Shen B."/>
        </authorList>
    </citation>
    <scope>NUCLEOTIDE SEQUENCE [LARGE SCALE GENOMIC DNA]</scope>
    <source>
        <strain evidence="2 3">NPDC000087</strain>
    </source>
</reference>
<evidence type="ECO:0000313" key="2">
    <source>
        <dbReference type="EMBL" id="MFF5291981.1"/>
    </source>
</evidence>
<keyword evidence="3" id="KW-1185">Reference proteome</keyword>
<gene>
    <name evidence="2" type="ORF">ACFY35_21275</name>
</gene>
<protein>
    <submittedName>
        <fullName evidence="2">Uncharacterized protein</fullName>
    </submittedName>
</protein>
<evidence type="ECO:0000256" key="1">
    <source>
        <dbReference type="SAM" id="MobiDB-lite"/>
    </source>
</evidence>
<dbReference type="EMBL" id="JBIAZU010000004">
    <property type="protein sequence ID" value="MFF5291981.1"/>
    <property type="molecule type" value="Genomic_DNA"/>
</dbReference>
<organism evidence="2 3">
    <name type="scientific">Paractinoplanes globisporus</name>
    <dbReference type="NCBI Taxonomy" id="113565"/>
    <lineage>
        <taxon>Bacteria</taxon>
        <taxon>Bacillati</taxon>
        <taxon>Actinomycetota</taxon>
        <taxon>Actinomycetes</taxon>
        <taxon>Micromonosporales</taxon>
        <taxon>Micromonosporaceae</taxon>
        <taxon>Paractinoplanes</taxon>
    </lineage>
</organism>
<comment type="caution">
    <text evidence="2">The sequence shown here is derived from an EMBL/GenBank/DDBJ whole genome shotgun (WGS) entry which is preliminary data.</text>
</comment>
<name>A0ABW6WGD0_9ACTN</name>
<feature type="compositionally biased region" description="Basic and acidic residues" evidence="1">
    <location>
        <begin position="1"/>
        <end position="14"/>
    </location>
</feature>
<feature type="region of interest" description="Disordered" evidence="1">
    <location>
        <begin position="1"/>
        <end position="29"/>
    </location>
</feature>
<accession>A0ABW6WGD0</accession>